<feature type="domain" description="Methionyl/Valyl/Leucyl/Isoleucyl-tRNA synthetase anticodon-binding" evidence="13">
    <location>
        <begin position="775"/>
        <end position="916"/>
    </location>
</feature>
<dbReference type="Gene3D" id="3.90.740.10">
    <property type="entry name" value="Valyl/Leucyl/Isoleucyl-tRNA synthetase, editing domain"/>
    <property type="match status" value="1"/>
</dbReference>
<dbReference type="Gene3D" id="3.40.50.620">
    <property type="entry name" value="HUPs"/>
    <property type="match status" value="2"/>
</dbReference>
<feature type="binding site" evidence="9">
    <location>
        <position position="701"/>
    </location>
    <ligand>
        <name>ATP</name>
        <dbReference type="ChEBI" id="CHEBI:30616"/>
    </ligand>
</feature>
<dbReference type="HAMAP" id="MF_00049_B">
    <property type="entry name" value="Leu_tRNA_synth_B"/>
    <property type="match status" value="1"/>
</dbReference>
<feature type="short sequence motif" description="'KMSKS' region" evidence="9">
    <location>
        <begin position="698"/>
        <end position="702"/>
    </location>
</feature>
<accession>A0A2M7QHE9</accession>
<dbReference type="InterPro" id="IPR001412">
    <property type="entry name" value="aa-tRNA-synth_I_CS"/>
</dbReference>
<keyword evidence="6 9" id="KW-0648">Protein biosynthesis</keyword>
<dbReference type="GO" id="GO:0006429">
    <property type="term" value="P:leucyl-tRNA aminoacylation"/>
    <property type="evidence" value="ECO:0007669"/>
    <property type="project" value="UniProtKB-UniRule"/>
</dbReference>
<keyword evidence="3 9" id="KW-0436">Ligase</keyword>
<evidence type="ECO:0000256" key="6">
    <source>
        <dbReference type="ARBA" id="ARBA00022917"/>
    </source>
</evidence>
<dbReference type="GO" id="GO:0005524">
    <property type="term" value="F:ATP binding"/>
    <property type="evidence" value="ECO:0007669"/>
    <property type="project" value="UniProtKB-UniRule"/>
</dbReference>
<keyword evidence="2 9" id="KW-0963">Cytoplasm</keyword>
<dbReference type="InterPro" id="IPR014729">
    <property type="entry name" value="Rossmann-like_a/b/a_fold"/>
</dbReference>
<dbReference type="InterPro" id="IPR002302">
    <property type="entry name" value="Leu-tRNA-ligase"/>
</dbReference>
<gene>
    <name evidence="9" type="primary">leuS</name>
    <name evidence="15" type="ORF">COY87_04495</name>
</gene>
<reference evidence="16" key="1">
    <citation type="submission" date="2017-09" db="EMBL/GenBank/DDBJ databases">
        <title>Depth-based differentiation of microbial function through sediment-hosted aquifers and enrichment of novel symbionts in the deep terrestrial subsurface.</title>
        <authorList>
            <person name="Probst A.J."/>
            <person name="Ladd B."/>
            <person name="Jarett J.K."/>
            <person name="Geller-Mcgrath D.E."/>
            <person name="Sieber C.M.K."/>
            <person name="Emerson J.B."/>
            <person name="Anantharaman K."/>
            <person name="Thomas B.C."/>
            <person name="Malmstrom R."/>
            <person name="Stieglmeier M."/>
            <person name="Klingl A."/>
            <person name="Woyke T."/>
            <person name="Ryan C.M."/>
            <person name="Banfield J.F."/>
        </authorList>
    </citation>
    <scope>NUCLEOTIDE SEQUENCE [LARGE SCALE GENOMIC DNA]</scope>
</reference>
<dbReference type="FunFam" id="1.10.730.10:FF:000002">
    <property type="entry name" value="Leucine--tRNA ligase"/>
    <property type="match status" value="1"/>
</dbReference>
<evidence type="ECO:0000256" key="9">
    <source>
        <dbReference type="HAMAP-Rule" id="MF_00049"/>
    </source>
</evidence>
<dbReference type="InterPro" id="IPR025709">
    <property type="entry name" value="Leu_tRNA-synth_edit"/>
</dbReference>
<dbReference type="GO" id="GO:0005829">
    <property type="term" value="C:cytosol"/>
    <property type="evidence" value="ECO:0007669"/>
    <property type="project" value="TreeGrafter"/>
</dbReference>
<keyword evidence="4 9" id="KW-0547">Nucleotide-binding</keyword>
<dbReference type="Pfam" id="PF13603">
    <property type="entry name" value="tRNA-synt_1_2"/>
    <property type="match status" value="1"/>
</dbReference>
<comment type="similarity">
    <text evidence="1 9 10">Belongs to the class-I aminoacyl-tRNA synthetase family.</text>
</comment>
<feature type="domain" description="Aminoacyl-tRNA synthetase class Ia" evidence="12">
    <location>
        <begin position="12"/>
        <end position="214"/>
    </location>
</feature>
<dbReference type="InterPro" id="IPR002300">
    <property type="entry name" value="aa-tRNA-synth_Ia"/>
</dbReference>
<evidence type="ECO:0000259" key="12">
    <source>
        <dbReference type="Pfam" id="PF00133"/>
    </source>
</evidence>
<dbReference type="EMBL" id="PFLI01000151">
    <property type="protein sequence ID" value="PIY71757.1"/>
    <property type="molecule type" value="Genomic_DNA"/>
</dbReference>
<keyword evidence="7 9" id="KW-0030">Aminoacyl-tRNA synthetase</keyword>
<evidence type="ECO:0000313" key="16">
    <source>
        <dbReference type="Proteomes" id="UP000229401"/>
    </source>
</evidence>
<comment type="caution">
    <text evidence="9">Lacks conserved residue(s) required for the propagation of feature annotation.</text>
</comment>
<dbReference type="CDD" id="cd07958">
    <property type="entry name" value="Anticodon_Ia_Leu_BEm"/>
    <property type="match status" value="1"/>
</dbReference>
<feature type="region of interest" description="Disordered" evidence="11">
    <location>
        <begin position="252"/>
        <end position="276"/>
    </location>
</feature>
<evidence type="ECO:0000259" key="13">
    <source>
        <dbReference type="Pfam" id="PF08264"/>
    </source>
</evidence>
<dbReference type="PANTHER" id="PTHR43740">
    <property type="entry name" value="LEUCYL-TRNA SYNTHETASE"/>
    <property type="match status" value="1"/>
</dbReference>
<dbReference type="InterPro" id="IPR009080">
    <property type="entry name" value="tRNAsynth_Ia_anticodon-bd"/>
</dbReference>
<dbReference type="FunFam" id="3.40.50.620:FF:000077">
    <property type="entry name" value="Leucine--tRNA ligase"/>
    <property type="match status" value="1"/>
</dbReference>
<comment type="subcellular location">
    <subcellularLocation>
        <location evidence="9">Cytoplasm</location>
    </subcellularLocation>
</comment>
<dbReference type="Proteomes" id="UP000229401">
    <property type="component" value="Unassembled WGS sequence"/>
</dbReference>
<dbReference type="PRINTS" id="PR00985">
    <property type="entry name" value="TRNASYNTHLEU"/>
</dbReference>
<dbReference type="Pfam" id="PF08264">
    <property type="entry name" value="Anticodon_1"/>
    <property type="match status" value="1"/>
</dbReference>
<dbReference type="EC" id="6.1.1.4" evidence="9"/>
<dbReference type="CDD" id="cd00812">
    <property type="entry name" value="LeuRS_core"/>
    <property type="match status" value="1"/>
</dbReference>
<evidence type="ECO:0000256" key="8">
    <source>
        <dbReference type="ARBA" id="ARBA00047469"/>
    </source>
</evidence>
<organism evidence="15 16">
    <name type="scientific">Candidatus Roizmanbacteria bacterium CG_4_10_14_0_8_um_filter_33_9</name>
    <dbReference type="NCBI Taxonomy" id="1974826"/>
    <lineage>
        <taxon>Bacteria</taxon>
        <taxon>Candidatus Roizmaniibacteriota</taxon>
    </lineage>
</organism>
<name>A0A2M7QHE9_9BACT</name>
<dbReference type="GO" id="GO:0004823">
    <property type="term" value="F:leucine-tRNA ligase activity"/>
    <property type="evidence" value="ECO:0007669"/>
    <property type="project" value="UniProtKB-UniRule"/>
</dbReference>
<evidence type="ECO:0000256" key="4">
    <source>
        <dbReference type="ARBA" id="ARBA00022741"/>
    </source>
</evidence>
<keyword evidence="5 9" id="KW-0067">ATP-binding</keyword>
<dbReference type="AlphaFoldDB" id="A0A2M7QHE9"/>
<evidence type="ECO:0000259" key="14">
    <source>
        <dbReference type="Pfam" id="PF13603"/>
    </source>
</evidence>
<dbReference type="SUPFAM" id="SSF52374">
    <property type="entry name" value="Nucleotidylyl transferase"/>
    <property type="match status" value="1"/>
</dbReference>
<dbReference type="Pfam" id="PF00133">
    <property type="entry name" value="tRNA-synt_1"/>
    <property type="match status" value="2"/>
</dbReference>
<feature type="domain" description="Aminoacyl-tRNA synthetase class Ia" evidence="12">
    <location>
        <begin position="663"/>
        <end position="738"/>
    </location>
</feature>
<evidence type="ECO:0000256" key="1">
    <source>
        <dbReference type="ARBA" id="ARBA00005594"/>
    </source>
</evidence>
<comment type="caution">
    <text evidence="15">The sequence shown here is derived from an EMBL/GenBank/DDBJ whole genome shotgun (WGS) entry which is preliminary data.</text>
</comment>
<evidence type="ECO:0000256" key="3">
    <source>
        <dbReference type="ARBA" id="ARBA00022598"/>
    </source>
</evidence>
<proteinExistence type="inferred from homology"/>
<dbReference type="InterPro" id="IPR013155">
    <property type="entry name" value="M/V/L/I-tRNA-synth_anticd-bd"/>
</dbReference>
<dbReference type="PANTHER" id="PTHR43740:SF2">
    <property type="entry name" value="LEUCINE--TRNA LIGASE, MITOCHONDRIAL"/>
    <property type="match status" value="1"/>
</dbReference>
<feature type="domain" description="Leucyl-tRNA synthetase editing" evidence="14">
    <location>
        <begin position="276"/>
        <end position="457"/>
    </location>
</feature>
<sequence length="952" mass="109118">MTKYQPSQFEKKWIETWDKNKIYQSSENDYKEKMYVLDMFPYPSGAGLHVGHPRGYTATDILSRYYRMNNYSVLHPMGWDAFGLPAENAAVKAKKNPMDMVPLNIANFKRQMKMLGFSYDWSREFSTTDPSYYKWTQWLFIQFFKMGLLYKKNTPINYCPKCKTGLAEEEVLANGTHERCGNKIEKKDLPQWLFRITAYADRLLKDLDGLKWPKGILEMQRNWIGRKEGIDITYQIVDNPSSSDFFRSSGFPPDKSGFPSLSCRQAGRKKTDDPSINVSKSTLGEITCFTTRPDTNFGATFIVIALEHPFVASLLNSKIKCQMSKLKKISDYVEKTKTKSQMERESEGRKKTGVFTGFYAVNNLNGRLLPIWISDFVLSGFGTGAVVGVPGHDLRDFEFAKEYDIPIIRVVVGADKDSSDIKQKEQVQEEEGTMINSDFLNGMDIHVAIIKIMDYLEEKGWGKRKVTYHLRDWIFSRQRYWGEPIPMVFCEKCAKNQSQISKVKSQIYNLKIKVSDEVIQSNAGWFPIPEDQLPLELPYVKSYEPGESGESPLAGIDTFVKTTCPNCGGPAKRETDTMPNWAGSCWYFLHFALQNANPKSKTLKPKQTSINNLQHSKQNNLEFNNSDLIRIWDLKFGVSIKKWLPVDWYFGGAEHAVLHLLYSRFWVKALQDLGLLDFPEPFLRLQNVGMVLAEDHHKMSKSLGNVINPDDVVSEYGADSLRMYEMFMAPFSQEIAWSTKTLQGVYRFLSRVWKMYQEYKTLNPKPQILKNETNKKLISKLNKTIKKVTSDILEIKFNTAIASMMEFLNAWEEAIQRHSGTTSDCPESDSGVTLFPRMTKCLSVDNAKKFLKILAPFAPFITEEIWNTVFGETESIHLSNWPEVGEIEEDKEIIIPVQVNGKMRGTIVISSSATKEEVEKKALSSEKIKQYIGGKNYTVIYVSGKILNFVVR</sequence>
<dbReference type="SUPFAM" id="SSF47323">
    <property type="entry name" value="Anticodon-binding domain of a subclass of class I aminoacyl-tRNA synthetases"/>
    <property type="match status" value="1"/>
</dbReference>
<dbReference type="InterPro" id="IPR009008">
    <property type="entry name" value="Val/Leu/Ile-tRNA-synth_edit"/>
</dbReference>
<evidence type="ECO:0000256" key="11">
    <source>
        <dbReference type="SAM" id="MobiDB-lite"/>
    </source>
</evidence>
<dbReference type="Gene3D" id="1.10.730.10">
    <property type="entry name" value="Isoleucyl-tRNA Synthetase, Domain 1"/>
    <property type="match status" value="2"/>
</dbReference>
<evidence type="ECO:0000313" key="15">
    <source>
        <dbReference type="EMBL" id="PIY71757.1"/>
    </source>
</evidence>
<protein>
    <recommendedName>
        <fullName evidence="9">Leucine--tRNA ligase</fullName>
        <ecNumber evidence="9">6.1.1.4</ecNumber>
    </recommendedName>
    <alternativeName>
        <fullName evidence="9">Leucyl-tRNA synthetase</fullName>
        <shortName evidence="9">LeuRS</shortName>
    </alternativeName>
</protein>
<evidence type="ECO:0000256" key="7">
    <source>
        <dbReference type="ARBA" id="ARBA00023146"/>
    </source>
</evidence>
<dbReference type="GO" id="GO:0002161">
    <property type="term" value="F:aminoacyl-tRNA deacylase activity"/>
    <property type="evidence" value="ECO:0007669"/>
    <property type="project" value="InterPro"/>
</dbReference>
<evidence type="ECO:0000256" key="10">
    <source>
        <dbReference type="RuleBase" id="RU363035"/>
    </source>
</evidence>
<evidence type="ECO:0000256" key="2">
    <source>
        <dbReference type="ARBA" id="ARBA00022490"/>
    </source>
</evidence>
<comment type="catalytic activity">
    <reaction evidence="8 9">
        <text>tRNA(Leu) + L-leucine + ATP = L-leucyl-tRNA(Leu) + AMP + diphosphate</text>
        <dbReference type="Rhea" id="RHEA:11688"/>
        <dbReference type="Rhea" id="RHEA-COMP:9613"/>
        <dbReference type="Rhea" id="RHEA-COMP:9622"/>
        <dbReference type="ChEBI" id="CHEBI:30616"/>
        <dbReference type="ChEBI" id="CHEBI:33019"/>
        <dbReference type="ChEBI" id="CHEBI:57427"/>
        <dbReference type="ChEBI" id="CHEBI:78442"/>
        <dbReference type="ChEBI" id="CHEBI:78494"/>
        <dbReference type="ChEBI" id="CHEBI:456215"/>
        <dbReference type="EC" id="6.1.1.4"/>
    </reaction>
</comment>
<dbReference type="PROSITE" id="PS00178">
    <property type="entry name" value="AA_TRNA_LIGASE_I"/>
    <property type="match status" value="1"/>
</dbReference>
<evidence type="ECO:0000256" key="5">
    <source>
        <dbReference type="ARBA" id="ARBA00022840"/>
    </source>
</evidence>
<dbReference type="SUPFAM" id="SSF50677">
    <property type="entry name" value="ValRS/IleRS/LeuRS editing domain"/>
    <property type="match status" value="1"/>
</dbReference>